<dbReference type="InterPro" id="IPR001633">
    <property type="entry name" value="EAL_dom"/>
</dbReference>
<keyword evidence="1" id="KW-0472">Membrane</keyword>
<dbReference type="Gene3D" id="3.20.20.450">
    <property type="entry name" value="EAL domain"/>
    <property type="match status" value="1"/>
</dbReference>
<dbReference type="SMART" id="SM00052">
    <property type="entry name" value="EAL"/>
    <property type="match status" value="1"/>
</dbReference>
<evidence type="ECO:0000259" key="2">
    <source>
        <dbReference type="PROSITE" id="PS50883"/>
    </source>
</evidence>
<dbReference type="InterPro" id="IPR029787">
    <property type="entry name" value="Nucleotide_cyclase"/>
</dbReference>
<dbReference type="RefSeq" id="WP_167315297.1">
    <property type="nucleotide sequence ID" value="NZ_CP050267.1"/>
</dbReference>
<dbReference type="PANTHER" id="PTHR33121:SF79">
    <property type="entry name" value="CYCLIC DI-GMP PHOSPHODIESTERASE PDED-RELATED"/>
    <property type="match status" value="1"/>
</dbReference>
<organism evidence="4 5">
    <name type="scientific">Salinivibrio costicola</name>
    <name type="common">Vibrio costicola</name>
    <dbReference type="NCBI Taxonomy" id="51367"/>
    <lineage>
        <taxon>Bacteria</taxon>
        <taxon>Pseudomonadati</taxon>
        <taxon>Pseudomonadota</taxon>
        <taxon>Gammaproteobacteria</taxon>
        <taxon>Vibrionales</taxon>
        <taxon>Vibrionaceae</taxon>
        <taxon>Salinivibrio</taxon>
    </lineage>
</organism>
<dbReference type="EMBL" id="CP050267">
    <property type="protein sequence ID" value="QIR07778.1"/>
    <property type="molecule type" value="Genomic_DNA"/>
</dbReference>
<dbReference type="CDD" id="cd01948">
    <property type="entry name" value="EAL"/>
    <property type="match status" value="1"/>
</dbReference>
<dbReference type="NCBIfam" id="TIGR00254">
    <property type="entry name" value="GGDEF"/>
    <property type="match status" value="1"/>
</dbReference>
<proteinExistence type="predicted"/>
<feature type="transmembrane region" description="Helical" evidence="1">
    <location>
        <begin position="170"/>
        <end position="189"/>
    </location>
</feature>
<name>A0ABX6KAX7_SALCS</name>
<dbReference type="PROSITE" id="PS50887">
    <property type="entry name" value="GGDEF"/>
    <property type="match status" value="1"/>
</dbReference>
<keyword evidence="5" id="KW-1185">Reference proteome</keyword>
<dbReference type="PROSITE" id="PS50883">
    <property type="entry name" value="EAL"/>
    <property type="match status" value="1"/>
</dbReference>
<dbReference type="CDD" id="cd01949">
    <property type="entry name" value="GGDEF"/>
    <property type="match status" value="1"/>
</dbReference>
<gene>
    <name evidence="4" type="ORF">HBA18_15390</name>
</gene>
<dbReference type="InterPro" id="IPR050706">
    <property type="entry name" value="Cyclic-di-GMP_PDE-like"/>
</dbReference>
<dbReference type="PANTHER" id="PTHR33121">
    <property type="entry name" value="CYCLIC DI-GMP PHOSPHODIESTERASE PDEF"/>
    <property type="match status" value="1"/>
</dbReference>
<feature type="transmembrane region" description="Helical" evidence="1">
    <location>
        <begin position="6"/>
        <end position="28"/>
    </location>
</feature>
<keyword evidence="1" id="KW-1133">Transmembrane helix</keyword>
<dbReference type="Pfam" id="PF00563">
    <property type="entry name" value="EAL"/>
    <property type="match status" value="1"/>
</dbReference>
<feature type="domain" description="EAL" evidence="2">
    <location>
        <begin position="376"/>
        <end position="631"/>
    </location>
</feature>
<keyword evidence="1" id="KW-0812">Transmembrane</keyword>
<dbReference type="InterPro" id="IPR043128">
    <property type="entry name" value="Rev_trsase/Diguanyl_cyclase"/>
</dbReference>
<sequence>MMLKRPVTWFIIFVFSILIFAVVTLYQFNQSYSRHAVRTQLSAWALAQMELETLEFRHELALYLHTQRQDRSALILKYDILWSRYDTFLRSSETEKLRQAFSATPLVKRAFQTIRRYEQAVLEGQRPRLQLLLGEMDTLLPALRDLMINNLTGPAAIKQREYLANQLKHIYLTVGLILALLGYFSWRMFRDSLTQQKMAWMDSITQLPNRNYLLYALQKAASKHVIHTLLVIDIRRFKDINDLLGYEQGDQALAKIAQKLNSICSPYGYTCARLSGNRFAVLTTADGHYLSFFTQPLRDTLRHALDDIYPDIQLTVALGIAKSTDLDTALHKDPEVFANTLLNNADLALLKAKNVSPSKDSIVVFKPKFEADARERRQLKDDLNALLLDESQDELSLVYQPIISSEPNKLSCEALIRWQHPTLGQVRPQLLIDVAEEAGLGQRLGTWILRQVYAAMNTEWQTINQHIDVAVNLSDSFFSEALLSDVVNIFMHHPEQRKRLVFEITETMTIDDIGRFSLLMNQLRDIGVKLALDDFGTGWSSMAVLNHLSFDKVKIDRSFVEHMATVSRQQILVDTICYMSHQLGIRVVAEGVETQEQLINLQQMGVDEFQGYYFSKPLSAMDFYAFCVDYLSRQNTFSLKN</sequence>
<feature type="domain" description="GGDEF" evidence="3">
    <location>
        <begin position="225"/>
        <end position="367"/>
    </location>
</feature>
<dbReference type="Proteomes" id="UP000501408">
    <property type="component" value="Chromosome 2"/>
</dbReference>
<dbReference type="SUPFAM" id="SSF141868">
    <property type="entry name" value="EAL domain-like"/>
    <property type="match status" value="1"/>
</dbReference>
<dbReference type="Gene3D" id="3.30.70.270">
    <property type="match status" value="1"/>
</dbReference>
<dbReference type="SUPFAM" id="SSF55073">
    <property type="entry name" value="Nucleotide cyclase"/>
    <property type="match status" value="1"/>
</dbReference>
<evidence type="ECO:0000256" key="1">
    <source>
        <dbReference type="SAM" id="Phobius"/>
    </source>
</evidence>
<dbReference type="SMART" id="SM00267">
    <property type="entry name" value="GGDEF"/>
    <property type="match status" value="1"/>
</dbReference>
<dbReference type="InterPro" id="IPR000160">
    <property type="entry name" value="GGDEF_dom"/>
</dbReference>
<reference evidence="4 5" key="1">
    <citation type="submission" date="2020-03" db="EMBL/GenBank/DDBJ databases">
        <title>Genome mining reveals the biosynthetic pathways of PHA and ectoines of the halophilic strain Salinivibrio costicola M318 isolated from fermented shrimp paste.</title>
        <authorList>
            <person name="Doan T.V."/>
            <person name="Tran L.T."/>
            <person name="Trieu T.A."/>
            <person name="Nguyen Q.V."/>
            <person name="Quach T.N."/>
            <person name="Phi T.Q."/>
            <person name="Kumar S."/>
        </authorList>
    </citation>
    <scope>NUCLEOTIDE SEQUENCE [LARGE SCALE GENOMIC DNA]</scope>
    <source>
        <strain evidence="4 5">M318</strain>
    </source>
</reference>
<protein>
    <submittedName>
        <fullName evidence="4">Phosphodiesterase</fullName>
    </submittedName>
</protein>
<evidence type="ECO:0000313" key="4">
    <source>
        <dbReference type="EMBL" id="QIR07778.1"/>
    </source>
</evidence>
<dbReference type="Pfam" id="PF00990">
    <property type="entry name" value="GGDEF"/>
    <property type="match status" value="1"/>
</dbReference>
<evidence type="ECO:0000259" key="3">
    <source>
        <dbReference type="PROSITE" id="PS50887"/>
    </source>
</evidence>
<evidence type="ECO:0000313" key="5">
    <source>
        <dbReference type="Proteomes" id="UP000501408"/>
    </source>
</evidence>
<dbReference type="InterPro" id="IPR035919">
    <property type="entry name" value="EAL_sf"/>
</dbReference>
<accession>A0ABX6KAX7</accession>